<evidence type="ECO:0000313" key="3">
    <source>
        <dbReference type="Proteomes" id="UP000027037"/>
    </source>
</evidence>
<sequence length="109" mass="11618">MAEKQLLLSGQAHRLAEMSHEKVAAMNAFDGLLQAGGDHLRRASIKRQVEGIVGVAKENAIHFLAVQNGLQSILKRIGNASQDSYVGAYQSNGGQTPFTHATGGYSKKA</sequence>
<proteinExistence type="predicted"/>
<name>A0A062TT15_9PROT</name>
<reference evidence="2 3" key="1">
    <citation type="journal article" date="2014" name="Antonie Van Leeuwenhoek">
        <title>Hyphomonas beringensis sp. nov. and Hyphomonas chukchiensis sp. nov., isolated from surface seawater of the Bering Sea and Chukchi Sea.</title>
        <authorList>
            <person name="Li C."/>
            <person name="Lai Q."/>
            <person name="Li G."/>
            <person name="Dong C."/>
            <person name="Wang J."/>
            <person name="Liao Y."/>
            <person name="Shao Z."/>
        </authorList>
    </citation>
    <scope>NUCLEOTIDE SEQUENCE [LARGE SCALE GENOMIC DNA]</scope>
    <source>
        <strain evidence="2 3">25B14_1</strain>
    </source>
</reference>
<accession>A0A062TT15</accession>
<dbReference type="EMBL" id="AWFF01000098">
    <property type="protein sequence ID" value="KCZ51051.1"/>
    <property type="molecule type" value="Genomic_DNA"/>
</dbReference>
<organism evidence="2 3">
    <name type="scientific">Hyphomonas beringensis</name>
    <dbReference type="NCBI Taxonomy" id="1280946"/>
    <lineage>
        <taxon>Bacteria</taxon>
        <taxon>Pseudomonadati</taxon>
        <taxon>Pseudomonadota</taxon>
        <taxon>Alphaproteobacteria</taxon>
        <taxon>Hyphomonadales</taxon>
        <taxon>Hyphomonadaceae</taxon>
        <taxon>Hyphomonas</taxon>
    </lineage>
</organism>
<evidence type="ECO:0000256" key="1">
    <source>
        <dbReference type="SAM" id="MobiDB-lite"/>
    </source>
</evidence>
<dbReference type="AlphaFoldDB" id="A0A062TT15"/>
<dbReference type="Proteomes" id="UP000027037">
    <property type="component" value="Unassembled WGS sequence"/>
</dbReference>
<keyword evidence="3" id="KW-1185">Reference proteome</keyword>
<evidence type="ECO:0000313" key="2">
    <source>
        <dbReference type="EMBL" id="KCZ51051.1"/>
    </source>
</evidence>
<dbReference type="STRING" id="1280946.HY29_06775"/>
<comment type="caution">
    <text evidence="2">The sequence shown here is derived from an EMBL/GenBank/DDBJ whole genome shotgun (WGS) entry which is preliminary data.</text>
</comment>
<feature type="compositionally biased region" description="Polar residues" evidence="1">
    <location>
        <begin position="89"/>
        <end position="99"/>
    </location>
</feature>
<dbReference type="eggNOG" id="ENOG503192X">
    <property type="taxonomic scope" value="Bacteria"/>
</dbReference>
<feature type="region of interest" description="Disordered" evidence="1">
    <location>
        <begin position="89"/>
        <end position="109"/>
    </location>
</feature>
<protein>
    <submittedName>
        <fullName evidence="2">Uncharacterized protein</fullName>
    </submittedName>
</protein>
<dbReference type="PATRIC" id="fig|1280946.3.peg.3451"/>
<gene>
    <name evidence="2" type="ORF">HY29_06775</name>
</gene>